<reference evidence="2" key="2">
    <citation type="journal article" date="2015" name="Data Brief">
        <title>Shoot transcriptome of the giant reed, Arundo donax.</title>
        <authorList>
            <person name="Barrero R.A."/>
            <person name="Guerrero F.D."/>
            <person name="Moolhuijzen P."/>
            <person name="Goolsby J.A."/>
            <person name="Tidwell J."/>
            <person name="Bellgard S.E."/>
            <person name="Bellgard M.I."/>
        </authorList>
    </citation>
    <scope>NUCLEOTIDE SEQUENCE</scope>
    <source>
        <tissue evidence="2">Shoot tissue taken approximately 20 cm above the soil surface</tissue>
    </source>
</reference>
<name>A0A0A9CCQ2_ARUDO</name>
<reference evidence="2" key="1">
    <citation type="submission" date="2014-09" db="EMBL/GenBank/DDBJ databases">
        <authorList>
            <person name="Magalhaes I.L.F."/>
            <person name="Oliveira U."/>
            <person name="Santos F.R."/>
            <person name="Vidigal T.H.D.A."/>
            <person name="Brescovit A.D."/>
            <person name="Santos A.J."/>
        </authorList>
    </citation>
    <scope>NUCLEOTIDE SEQUENCE</scope>
    <source>
        <tissue evidence="2">Shoot tissue taken approximately 20 cm above the soil surface</tissue>
    </source>
</reference>
<proteinExistence type="predicted"/>
<protein>
    <submittedName>
        <fullName evidence="2">Uncharacterized protein</fullName>
    </submittedName>
</protein>
<sequence>MWHPTFCLLLELDIFKAILVEEIEACAEVKGLLKKKRYERSVCQHDQASQSSSK</sequence>
<accession>A0A0A9CCQ2</accession>
<feature type="signal peptide" evidence="1">
    <location>
        <begin position="1"/>
        <end position="17"/>
    </location>
</feature>
<dbReference type="EMBL" id="GBRH01228608">
    <property type="protein sequence ID" value="JAD69287.1"/>
    <property type="molecule type" value="Transcribed_RNA"/>
</dbReference>
<keyword evidence="1" id="KW-0732">Signal</keyword>
<evidence type="ECO:0000256" key="1">
    <source>
        <dbReference type="SAM" id="SignalP"/>
    </source>
</evidence>
<evidence type="ECO:0000313" key="2">
    <source>
        <dbReference type="EMBL" id="JAD69287.1"/>
    </source>
</evidence>
<feature type="chain" id="PRO_5002044427" evidence="1">
    <location>
        <begin position="18"/>
        <end position="54"/>
    </location>
</feature>
<dbReference type="AlphaFoldDB" id="A0A0A9CCQ2"/>
<organism evidence="2">
    <name type="scientific">Arundo donax</name>
    <name type="common">Giant reed</name>
    <name type="synonym">Donax arundinaceus</name>
    <dbReference type="NCBI Taxonomy" id="35708"/>
    <lineage>
        <taxon>Eukaryota</taxon>
        <taxon>Viridiplantae</taxon>
        <taxon>Streptophyta</taxon>
        <taxon>Embryophyta</taxon>
        <taxon>Tracheophyta</taxon>
        <taxon>Spermatophyta</taxon>
        <taxon>Magnoliopsida</taxon>
        <taxon>Liliopsida</taxon>
        <taxon>Poales</taxon>
        <taxon>Poaceae</taxon>
        <taxon>PACMAD clade</taxon>
        <taxon>Arundinoideae</taxon>
        <taxon>Arundineae</taxon>
        <taxon>Arundo</taxon>
    </lineage>
</organism>